<dbReference type="OrthoDB" id="7360776at2"/>
<feature type="domain" description="STAS" evidence="1">
    <location>
        <begin position="1"/>
        <end position="100"/>
    </location>
</feature>
<name>H8FR15_MAGML</name>
<gene>
    <name evidence="2" type="ORF">PHAMO_210314</name>
</gene>
<keyword evidence="3" id="KW-1185">Reference proteome</keyword>
<dbReference type="STRING" id="1150626.PHAMO_210314"/>
<evidence type="ECO:0000313" key="3">
    <source>
        <dbReference type="Proteomes" id="UP000004169"/>
    </source>
</evidence>
<proteinExistence type="predicted"/>
<comment type="caution">
    <text evidence="2">The sequence shown here is derived from an EMBL/GenBank/DDBJ whole genome shotgun (WGS) entry which is preliminary data.</text>
</comment>
<dbReference type="SUPFAM" id="SSF52091">
    <property type="entry name" value="SpoIIaa-like"/>
    <property type="match status" value="1"/>
</dbReference>
<dbReference type="AlphaFoldDB" id="H8FR15"/>
<evidence type="ECO:0000313" key="2">
    <source>
        <dbReference type="EMBL" id="CCG40803.1"/>
    </source>
</evidence>
<dbReference type="InterPro" id="IPR058548">
    <property type="entry name" value="MlaB-like_STAS"/>
</dbReference>
<protein>
    <recommendedName>
        <fullName evidence="1">STAS domain-containing protein</fullName>
    </recommendedName>
</protein>
<dbReference type="PROSITE" id="PS50801">
    <property type="entry name" value="STAS"/>
    <property type="match status" value="1"/>
</dbReference>
<dbReference type="RefSeq" id="WP_002727378.1">
    <property type="nucleotide sequence ID" value="NZ_CAHP01000014.1"/>
</dbReference>
<dbReference type="Proteomes" id="UP000004169">
    <property type="component" value="Unassembled WGS sequence"/>
</dbReference>
<dbReference type="InterPro" id="IPR002645">
    <property type="entry name" value="STAS_dom"/>
</dbReference>
<dbReference type="Gene3D" id="3.30.750.24">
    <property type="entry name" value="STAS domain"/>
    <property type="match status" value="1"/>
</dbReference>
<dbReference type="InterPro" id="IPR036513">
    <property type="entry name" value="STAS_dom_sf"/>
</dbReference>
<organism evidence="2 3">
    <name type="scientific">Magnetospirillum molischianum DSM 120</name>
    <dbReference type="NCBI Taxonomy" id="1150626"/>
    <lineage>
        <taxon>Bacteria</taxon>
        <taxon>Pseudomonadati</taxon>
        <taxon>Pseudomonadota</taxon>
        <taxon>Alphaproteobacteria</taxon>
        <taxon>Rhodospirillales</taxon>
        <taxon>Rhodospirillaceae</taxon>
        <taxon>Magnetospirillum</taxon>
    </lineage>
</organism>
<reference evidence="2 3" key="1">
    <citation type="journal article" date="2012" name="J. Bacteriol.">
        <title>Draft Genome Sequence of the Purple Photosynthetic Bacterium Phaeospirillum molischianum DSM120, a Particularly Versatile Bacterium.</title>
        <authorList>
            <person name="Duquesne K."/>
            <person name="Prima V."/>
            <person name="Ji B."/>
            <person name="Rouy Z."/>
            <person name="Medigue C."/>
            <person name="Talla E."/>
            <person name="Sturgis J.N."/>
        </authorList>
    </citation>
    <scope>NUCLEOTIDE SEQUENCE [LARGE SCALE GENOMIC DNA]</scope>
    <source>
        <strain evidence="3">DSM120</strain>
    </source>
</reference>
<dbReference type="eggNOG" id="ENOG502ZEKR">
    <property type="taxonomic scope" value="Bacteria"/>
</dbReference>
<sequence>METKESQGRLEIELPEIVDLLAAGELRDTLLDALGQSNGIDVAIKADRVARLSTAAIQVILAAAPGFAGSARRLILDSPAAPVVEAFGRLGLDDELQKLI</sequence>
<accession>H8FR15</accession>
<dbReference type="Pfam" id="PF13466">
    <property type="entry name" value="STAS_2"/>
    <property type="match status" value="1"/>
</dbReference>
<evidence type="ECO:0000259" key="1">
    <source>
        <dbReference type="PROSITE" id="PS50801"/>
    </source>
</evidence>
<dbReference type="EMBL" id="CAHP01000014">
    <property type="protein sequence ID" value="CCG40803.1"/>
    <property type="molecule type" value="Genomic_DNA"/>
</dbReference>